<evidence type="ECO:0000256" key="3">
    <source>
        <dbReference type="ARBA" id="ARBA00023212"/>
    </source>
</evidence>
<sequence>MVRPAESVDSSAMAVVGWPKLAAKGLRTLQNDRLVELWLCRPDLAAECGDYELGSSRELEWLGHFAKKSTRLESVGIYGDAFVNCSGHSVDRFRDNLGKCNHIKKMSFFGADLAEIIDKLDGAMKSNNFTHFVVKECHLGVPEATLLFNTFGDMNSLEELCIDCEEDFANLNDGDMAGCIPSLAACTGMRSLKLNYLNLSTNSCAALRGVLPRMATLRKLILCGNSLDDDCTRLLAQGLSDCKQIQLLDLTNNRISDNGLDVLIQRLPTSVDALYMAWNDITLARHVLLLRLRVLNIWGNTLCPGGTGVIAASLANPECHLESLIVYQCNIGDEGTATLADGLRHNQRLTDMSLGHNNITERGWNAFSSILCDASSINATYNSNHTLESLGYNGAQIPQDVKMMLDLNQGNDKSRVAASKILQAHRHLDMRPLFGRELGLLPYVIAWLDLFAKSRPDLKLSSIFEFVRAMPMKATDGVVGNVKGGETQAQQLVAFTCRDGHSQSWVRVNILGQMVHNRDVHANSFVRIPIPRPGCDESASVGTPCGSAPPERLAALARGIQQRLGHRRRARASDGVTGPQIAGVGLDSAWQLAHGYVTSFLTSRLLLSSLGTPARPGSRPCLYGDGIQGQSSTIPYPNGPTSGRSESKFVLGKPPPRALSISGGLRSPPMHPFCAPAARAVLPARP</sequence>
<name>K0TIF0_THAOC</name>
<dbReference type="InterPro" id="IPR032675">
    <property type="entry name" value="LRR_dom_sf"/>
</dbReference>
<dbReference type="AlphaFoldDB" id="K0TIF0"/>
<dbReference type="PANTHER" id="PTHR24107">
    <property type="entry name" value="YNEIN REGULATORY COMPLEX SUBUNIT 5"/>
    <property type="match status" value="1"/>
</dbReference>
<evidence type="ECO:0000313" key="6">
    <source>
        <dbReference type="Proteomes" id="UP000266841"/>
    </source>
</evidence>
<comment type="subcellular location">
    <subcellularLocation>
        <location evidence="1">Cytoplasm</location>
        <location evidence="1">Cytoskeleton</location>
    </subcellularLocation>
</comment>
<keyword evidence="6" id="KW-1185">Reference proteome</keyword>
<feature type="region of interest" description="Disordered" evidence="4">
    <location>
        <begin position="627"/>
        <end position="665"/>
    </location>
</feature>
<gene>
    <name evidence="5" type="ORF">THAOC_00818</name>
</gene>
<dbReference type="SMART" id="SM00368">
    <property type="entry name" value="LRR_RI"/>
    <property type="match status" value="5"/>
</dbReference>
<keyword evidence="3" id="KW-0206">Cytoskeleton</keyword>
<dbReference type="SUPFAM" id="SSF52047">
    <property type="entry name" value="RNI-like"/>
    <property type="match status" value="1"/>
</dbReference>
<dbReference type="PANTHER" id="PTHR24107:SF2">
    <property type="entry name" value="NLR FAMILY CARD DOMAIN CONTAINING 3"/>
    <property type="match status" value="1"/>
</dbReference>
<keyword evidence="2" id="KW-0963">Cytoplasm</keyword>
<reference evidence="5 6" key="1">
    <citation type="journal article" date="2012" name="Genome Biol.">
        <title>Genome and low-iron response of an oceanic diatom adapted to chronic iron limitation.</title>
        <authorList>
            <person name="Lommer M."/>
            <person name="Specht M."/>
            <person name="Roy A.S."/>
            <person name="Kraemer L."/>
            <person name="Andreson R."/>
            <person name="Gutowska M.A."/>
            <person name="Wolf J."/>
            <person name="Bergner S.V."/>
            <person name="Schilhabel M.B."/>
            <person name="Klostermeier U.C."/>
            <person name="Beiko R.G."/>
            <person name="Rosenstiel P."/>
            <person name="Hippler M."/>
            <person name="Laroche J."/>
        </authorList>
    </citation>
    <scope>NUCLEOTIDE SEQUENCE [LARGE SCALE GENOMIC DNA]</scope>
    <source>
        <strain evidence="5 6">CCMP1005</strain>
    </source>
</reference>
<feature type="compositionally biased region" description="Polar residues" evidence="4">
    <location>
        <begin position="628"/>
        <end position="644"/>
    </location>
</feature>
<comment type="caution">
    <text evidence="5">The sequence shown here is derived from an EMBL/GenBank/DDBJ whole genome shotgun (WGS) entry which is preliminary data.</text>
</comment>
<evidence type="ECO:0000313" key="5">
    <source>
        <dbReference type="EMBL" id="EJK77355.1"/>
    </source>
</evidence>
<dbReference type="GO" id="GO:0005856">
    <property type="term" value="C:cytoskeleton"/>
    <property type="evidence" value="ECO:0007669"/>
    <property type="project" value="UniProtKB-SubCell"/>
</dbReference>
<evidence type="ECO:0000256" key="1">
    <source>
        <dbReference type="ARBA" id="ARBA00004245"/>
    </source>
</evidence>
<dbReference type="eggNOG" id="KOG4308">
    <property type="taxonomic scope" value="Eukaryota"/>
</dbReference>
<protein>
    <submittedName>
        <fullName evidence="5">Uncharacterized protein</fullName>
    </submittedName>
</protein>
<dbReference type="EMBL" id="AGNL01000990">
    <property type="protein sequence ID" value="EJK77355.1"/>
    <property type="molecule type" value="Genomic_DNA"/>
</dbReference>
<dbReference type="Gene3D" id="3.80.10.10">
    <property type="entry name" value="Ribonuclease Inhibitor"/>
    <property type="match status" value="2"/>
</dbReference>
<evidence type="ECO:0000256" key="2">
    <source>
        <dbReference type="ARBA" id="ARBA00022490"/>
    </source>
</evidence>
<accession>K0TIF0</accession>
<organism evidence="5 6">
    <name type="scientific">Thalassiosira oceanica</name>
    <name type="common">Marine diatom</name>
    <dbReference type="NCBI Taxonomy" id="159749"/>
    <lineage>
        <taxon>Eukaryota</taxon>
        <taxon>Sar</taxon>
        <taxon>Stramenopiles</taxon>
        <taxon>Ochrophyta</taxon>
        <taxon>Bacillariophyta</taxon>
        <taxon>Coscinodiscophyceae</taxon>
        <taxon>Thalassiosirophycidae</taxon>
        <taxon>Thalassiosirales</taxon>
        <taxon>Thalassiosiraceae</taxon>
        <taxon>Thalassiosira</taxon>
    </lineage>
</organism>
<proteinExistence type="predicted"/>
<dbReference type="Proteomes" id="UP000266841">
    <property type="component" value="Unassembled WGS sequence"/>
</dbReference>
<feature type="non-terminal residue" evidence="5">
    <location>
        <position position="686"/>
    </location>
</feature>
<dbReference type="OrthoDB" id="8436363at2759"/>
<dbReference type="InterPro" id="IPR052410">
    <property type="entry name" value="DRC5"/>
</dbReference>
<evidence type="ECO:0000256" key="4">
    <source>
        <dbReference type="SAM" id="MobiDB-lite"/>
    </source>
</evidence>